<accession>A0A8S1VIA9</accession>
<protein>
    <submittedName>
        <fullName evidence="1">Uncharacterized protein</fullName>
    </submittedName>
</protein>
<dbReference type="EMBL" id="CAJJDO010000063">
    <property type="protein sequence ID" value="CAD8175499.1"/>
    <property type="molecule type" value="Genomic_DNA"/>
</dbReference>
<evidence type="ECO:0000313" key="2">
    <source>
        <dbReference type="Proteomes" id="UP000689195"/>
    </source>
</evidence>
<reference evidence="1" key="1">
    <citation type="submission" date="2021-01" db="EMBL/GenBank/DDBJ databases">
        <authorList>
            <consortium name="Genoscope - CEA"/>
            <person name="William W."/>
        </authorList>
    </citation>
    <scope>NUCLEOTIDE SEQUENCE</scope>
</reference>
<dbReference type="AlphaFoldDB" id="A0A8S1VIA9"/>
<comment type="caution">
    <text evidence="1">The sequence shown here is derived from an EMBL/GenBank/DDBJ whole genome shotgun (WGS) entry which is preliminary data.</text>
</comment>
<dbReference type="Proteomes" id="UP000689195">
    <property type="component" value="Unassembled WGS sequence"/>
</dbReference>
<evidence type="ECO:0000313" key="1">
    <source>
        <dbReference type="EMBL" id="CAD8175499.1"/>
    </source>
</evidence>
<organism evidence="1 2">
    <name type="scientific">Paramecium pentaurelia</name>
    <dbReference type="NCBI Taxonomy" id="43138"/>
    <lineage>
        <taxon>Eukaryota</taxon>
        <taxon>Sar</taxon>
        <taxon>Alveolata</taxon>
        <taxon>Ciliophora</taxon>
        <taxon>Intramacronucleata</taxon>
        <taxon>Oligohymenophorea</taxon>
        <taxon>Peniculida</taxon>
        <taxon>Parameciidae</taxon>
        <taxon>Paramecium</taxon>
    </lineage>
</organism>
<keyword evidence="2" id="KW-1185">Reference proteome</keyword>
<sequence>MVYDDNKNANKRPIYYVEKSQQKGYYSIKYRVTWIDNLQRRIIVTAQVTSDITVKEFLQMVIEEFNKTFIKAEIELFFFLNDFNIYELYEMDEYERPDEELPSYDENQKLCQLKTKSFALKQTQIILNSLMVSSLSDHPVLQVTNISNK</sequence>
<gene>
    <name evidence="1" type="ORF">PPENT_87.1.T0630086</name>
</gene>
<proteinExistence type="predicted"/>
<name>A0A8S1VIA9_9CILI</name>